<proteinExistence type="predicted"/>
<feature type="compositionally biased region" description="Basic and acidic residues" evidence="1">
    <location>
        <begin position="155"/>
        <end position="166"/>
    </location>
</feature>
<dbReference type="VEuPathDB" id="FungiDB:BO78DRAFT_144378"/>
<gene>
    <name evidence="3" type="ORF">BO78DRAFT_144378</name>
</gene>
<evidence type="ECO:0000256" key="2">
    <source>
        <dbReference type="SAM" id="SignalP"/>
    </source>
</evidence>
<accession>A0A319E702</accession>
<evidence type="ECO:0000313" key="4">
    <source>
        <dbReference type="Proteomes" id="UP000248423"/>
    </source>
</evidence>
<name>A0A319E702_ASPSB</name>
<sequence>MTSIGAFALLSTLFPSWESLPAPKGQTRRAFDAHPPSEGRHSFSSYLLRLSPTLICMNAKRRQKKKDKKKGRGIRAMAICHGRAGCCMWRRGKWRGMEEGGKGEERDQLRSILGTEGMARRRKDETNDVRVTIATLFTYRKRMMSDDLYQIHDTLAERREDSRGVPREVPPPQSDIPSPAPT</sequence>
<dbReference type="AlphaFoldDB" id="A0A319E702"/>
<evidence type="ECO:0000313" key="3">
    <source>
        <dbReference type="EMBL" id="PYI05691.1"/>
    </source>
</evidence>
<feature type="signal peptide" evidence="2">
    <location>
        <begin position="1"/>
        <end position="19"/>
    </location>
</feature>
<feature type="compositionally biased region" description="Pro residues" evidence="1">
    <location>
        <begin position="168"/>
        <end position="182"/>
    </location>
</feature>
<keyword evidence="2" id="KW-0732">Signal</keyword>
<dbReference type="EMBL" id="KZ826356">
    <property type="protein sequence ID" value="PYI05691.1"/>
    <property type="molecule type" value="Genomic_DNA"/>
</dbReference>
<reference evidence="3 4" key="1">
    <citation type="submission" date="2018-02" db="EMBL/GenBank/DDBJ databases">
        <title>The genomes of Aspergillus section Nigri reveals drivers in fungal speciation.</title>
        <authorList>
            <consortium name="DOE Joint Genome Institute"/>
            <person name="Vesth T.C."/>
            <person name="Nybo J."/>
            <person name="Theobald S."/>
            <person name="Brandl J."/>
            <person name="Frisvad J.C."/>
            <person name="Nielsen K.F."/>
            <person name="Lyhne E.K."/>
            <person name="Kogle M.E."/>
            <person name="Kuo A."/>
            <person name="Riley R."/>
            <person name="Clum A."/>
            <person name="Nolan M."/>
            <person name="Lipzen A."/>
            <person name="Salamov A."/>
            <person name="Henrissat B."/>
            <person name="Wiebenga A."/>
            <person name="De vries R.P."/>
            <person name="Grigoriev I.V."/>
            <person name="Mortensen U.H."/>
            <person name="Andersen M.R."/>
            <person name="Baker S.E."/>
        </authorList>
    </citation>
    <scope>NUCLEOTIDE SEQUENCE [LARGE SCALE GENOMIC DNA]</scope>
    <source>
        <strain evidence="3 4">CBS 121057</strain>
    </source>
</reference>
<feature type="chain" id="PRO_5016375575" evidence="2">
    <location>
        <begin position="20"/>
        <end position="182"/>
    </location>
</feature>
<feature type="region of interest" description="Disordered" evidence="1">
    <location>
        <begin position="155"/>
        <end position="182"/>
    </location>
</feature>
<evidence type="ECO:0000256" key="1">
    <source>
        <dbReference type="SAM" id="MobiDB-lite"/>
    </source>
</evidence>
<keyword evidence="4" id="KW-1185">Reference proteome</keyword>
<protein>
    <submittedName>
        <fullName evidence="3">Uncharacterized protein</fullName>
    </submittedName>
</protein>
<organism evidence="3 4">
    <name type="scientific">Aspergillus sclerotiicarbonarius (strain CBS 121057 / IBT 28362)</name>
    <dbReference type="NCBI Taxonomy" id="1448318"/>
    <lineage>
        <taxon>Eukaryota</taxon>
        <taxon>Fungi</taxon>
        <taxon>Dikarya</taxon>
        <taxon>Ascomycota</taxon>
        <taxon>Pezizomycotina</taxon>
        <taxon>Eurotiomycetes</taxon>
        <taxon>Eurotiomycetidae</taxon>
        <taxon>Eurotiales</taxon>
        <taxon>Aspergillaceae</taxon>
        <taxon>Aspergillus</taxon>
        <taxon>Aspergillus subgen. Circumdati</taxon>
    </lineage>
</organism>
<dbReference type="Proteomes" id="UP000248423">
    <property type="component" value="Unassembled WGS sequence"/>
</dbReference>